<dbReference type="Proteomes" id="UP000184121">
    <property type="component" value="Unassembled WGS sequence"/>
</dbReference>
<dbReference type="InterPro" id="IPR007345">
    <property type="entry name" value="Polysacch_pyruvyl_Trfase"/>
</dbReference>
<keyword evidence="3" id="KW-1185">Reference proteome</keyword>
<feature type="domain" description="Polysaccharide pyruvyl transferase" evidence="1">
    <location>
        <begin position="13"/>
        <end position="303"/>
    </location>
</feature>
<name>A0A1M7GTN8_9FLAO</name>
<evidence type="ECO:0000259" key="1">
    <source>
        <dbReference type="Pfam" id="PF04230"/>
    </source>
</evidence>
<accession>A0A1M7GTN8</accession>
<dbReference type="EMBL" id="FRBY01000003">
    <property type="protein sequence ID" value="SHM19570.1"/>
    <property type="molecule type" value="Genomic_DNA"/>
</dbReference>
<dbReference type="Pfam" id="PF04230">
    <property type="entry name" value="PS_pyruv_trans"/>
    <property type="match status" value="1"/>
</dbReference>
<dbReference type="GO" id="GO:0016740">
    <property type="term" value="F:transferase activity"/>
    <property type="evidence" value="ECO:0007669"/>
    <property type="project" value="UniProtKB-KW"/>
</dbReference>
<evidence type="ECO:0000313" key="3">
    <source>
        <dbReference type="Proteomes" id="UP000184121"/>
    </source>
</evidence>
<dbReference type="RefSeq" id="WP_072973109.1">
    <property type="nucleotide sequence ID" value="NZ_FRBY01000003.1"/>
</dbReference>
<keyword evidence="2" id="KW-0808">Transferase</keyword>
<dbReference type="STRING" id="29534.SAMN05444366_2682"/>
<protein>
    <submittedName>
        <fullName evidence="2">Polysaccharide pyruvyl transferase</fullName>
    </submittedName>
</protein>
<evidence type="ECO:0000313" key="2">
    <source>
        <dbReference type="EMBL" id="SHM19570.1"/>
    </source>
</evidence>
<gene>
    <name evidence="2" type="ORF">SAMN05444366_2682</name>
</gene>
<sequence length="365" mass="42125">MKVGILTLPLHKNYGGILQAYALQNYLQKNGFEVVLIDRQWNVSFLSLIKKNVKKKLLINSHLVSQEIVKNTTYFIDKYFVPKTEILDSEKKLSKIVTKLNLDAIIVGSDQVWRLEYTGDTAMNFFLDFVKKTKTKKISYAASFGEDVWEHEPEITNEVKSLLNKFVAVSVREDSSIELCKNHFKVDVKHHIDPTMLLTKQDYDKLIAIENEPKSKGNVLIYMLDINSDRKKTIDAVVDRIGGSAFSVNVKSTNINDKVEDRTYPTVTSWLRGFQDAEFVVTDSFHGCVFSIIFNKPFIGYGNVGRGLSRFNSLFRMFGLENRLILKYSDLNQDLILEKIDWNTINSKLELFRKDSLEYFKQNIK</sequence>
<dbReference type="AlphaFoldDB" id="A0A1M7GTN8"/>
<dbReference type="OrthoDB" id="9799278at2"/>
<reference evidence="3" key="1">
    <citation type="submission" date="2016-11" db="EMBL/GenBank/DDBJ databases">
        <authorList>
            <person name="Varghese N."/>
            <person name="Submissions S."/>
        </authorList>
    </citation>
    <scope>NUCLEOTIDE SEQUENCE [LARGE SCALE GENOMIC DNA]</scope>
    <source>
        <strain evidence="3">DSM 1811</strain>
    </source>
</reference>
<organism evidence="2 3">
    <name type="scientific">Flavobacterium saccharophilum</name>
    <dbReference type="NCBI Taxonomy" id="29534"/>
    <lineage>
        <taxon>Bacteria</taxon>
        <taxon>Pseudomonadati</taxon>
        <taxon>Bacteroidota</taxon>
        <taxon>Flavobacteriia</taxon>
        <taxon>Flavobacteriales</taxon>
        <taxon>Flavobacteriaceae</taxon>
        <taxon>Flavobacterium</taxon>
    </lineage>
</organism>
<proteinExistence type="predicted"/>